<reference evidence="2 3" key="1">
    <citation type="submission" date="2018-06" db="EMBL/GenBank/DDBJ databases">
        <title>Comparative genomics reveals the genomic features of Rhizophagus irregularis, R. cerebriforme, R. diaphanum and Gigaspora rosea, and their symbiotic lifestyle signature.</title>
        <authorList>
            <person name="Morin E."/>
            <person name="San Clemente H."/>
            <person name="Chen E.C.H."/>
            <person name="De La Providencia I."/>
            <person name="Hainaut M."/>
            <person name="Kuo A."/>
            <person name="Kohler A."/>
            <person name="Murat C."/>
            <person name="Tang N."/>
            <person name="Roy S."/>
            <person name="Loubradou J."/>
            <person name="Henrissat B."/>
            <person name="Grigoriev I.V."/>
            <person name="Corradi N."/>
            <person name="Roux C."/>
            <person name="Martin F.M."/>
        </authorList>
    </citation>
    <scope>NUCLEOTIDE SEQUENCE [LARGE SCALE GENOMIC DNA]</scope>
    <source>
        <strain evidence="2 3">DAOM 227022</strain>
    </source>
</reference>
<dbReference type="OrthoDB" id="8954335at2759"/>
<comment type="caution">
    <text evidence="2">The sequence shown here is derived from an EMBL/GenBank/DDBJ whole genome shotgun (WGS) entry which is preliminary data.</text>
</comment>
<dbReference type="GO" id="GO:0005525">
    <property type="term" value="F:GTP binding"/>
    <property type="evidence" value="ECO:0007669"/>
    <property type="project" value="InterPro"/>
</dbReference>
<dbReference type="InterPro" id="IPR006073">
    <property type="entry name" value="GTP-bd"/>
</dbReference>
<keyword evidence="3" id="KW-1185">Reference proteome</keyword>
<evidence type="ECO:0000313" key="3">
    <source>
        <dbReference type="Proteomes" id="UP000265703"/>
    </source>
</evidence>
<name>A0A397SVK3_9GLOM</name>
<dbReference type="Proteomes" id="UP000265703">
    <property type="component" value="Unassembled WGS sequence"/>
</dbReference>
<dbReference type="EMBL" id="QKYT01000237">
    <property type="protein sequence ID" value="RIA88999.1"/>
    <property type="molecule type" value="Genomic_DNA"/>
</dbReference>
<accession>A0A397SVK3</accession>
<organism evidence="2 3">
    <name type="scientific">Glomus cerebriforme</name>
    <dbReference type="NCBI Taxonomy" id="658196"/>
    <lineage>
        <taxon>Eukaryota</taxon>
        <taxon>Fungi</taxon>
        <taxon>Fungi incertae sedis</taxon>
        <taxon>Mucoromycota</taxon>
        <taxon>Glomeromycotina</taxon>
        <taxon>Glomeromycetes</taxon>
        <taxon>Glomerales</taxon>
        <taxon>Glomeraceae</taxon>
        <taxon>Glomus</taxon>
    </lineage>
</organism>
<dbReference type="Pfam" id="PF01926">
    <property type="entry name" value="MMR_HSR1"/>
    <property type="match status" value="1"/>
</dbReference>
<evidence type="ECO:0000313" key="2">
    <source>
        <dbReference type="EMBL" id="RIA88999.1"/>
    </source>
</evidence>
<dbReference type="AlphaFoldDB" id="A0A397SVK3"/>
<sequence>MVEKEKIRNLLIVGYNGGGKSTLADVLTKTIKDVKKTNNFQRKDFEWKDVKYRVVDTIGVEDTITDEKIVELNSLIPEGISQVLFVIDGKFTTEQIRTFEVIFKSGIAEYITIVRTKFSNFKNEGECKKDKVDLNEKINKICKSIVYVDNPPINILIIDDDDRETVENNKKIRARSRTILLDHLEKVCQEKFYNL</sequence>
<protein>
    <recommendedName>
        <fullName evidence="1">G domain-containing protein</fullName>
    </recommendedName>
</protein>
<dbReference type="STRING" id="658196.A0A397SVK3"/>
<dbReference type="InterPro" id="IPR027417">
    <property type="entry name" value="P-loop_NTPase"/>
</dbReference>
<feature type="domain" description="G" evidence="1">
    <location>
        <begin position="11"/>
        <end position="99"/>
    </location>
</feature>
<dbReference type="SUPFAM" id="SSF52540">
    <property type="entry name" value="P-loop containing nucleoside triphosphate hydrolases"/>
    <property type="match status" value="1"/>
</dbReference>
<gene>
    <name evidence="2" type="ORF">C1645_806508</name>
</gene>
<dbReference type="Gene3D" id="3.40.50.300">
    <property type="entry name" value="P-loop containing nucleotide triphosphate hydrolases"/>
    <property type="match status" value="1"/>
</dbReference>
<evidence type="ECO:0000259" key="1">
    <source>
        <dbReference type="Pfam" id="PF01926"/>
    </source>
</evidence>
<proteinExistence type="predicted"/>